<comment type="caution">
    <text evidence="1">The sequence shown here is derived from an EMBL/GenBank/DDBJ whole genome shotgun (WGS) entry which is preliminary data.</text>
</comment>
<name>A0A4R8MPV7_LEPME</name>
<proteinExistence type="predicted"/>
<dbReference type="AlphaFoldDB" id="A0A4R8MPV7"/>
<sequence length="115" mass="12578">MASCPSCGVELKFLNTSLIRFKGHKICINCFQRSVSAKVATLEELKAVVQKSEIIEPEKSEVNSNIKPSETITIKTETKGFRFFRACLGMFALGPFGLLCGLCGSGKTKTTVIRN</sequence>
<keyword evidence="2" id="KW-1185">Reference proteome</keyword>
<evidence type="ECO:0000313" key="2">
    <source>
        <dbReference type="Proteomes" id="UP000294684"/>
    </source>
</evidence>
<dbReference type="EMBL" id="SORO01000006">
    <property type="protein sequence ID" value="TDY66518.1"/>
    <property type="molecule type" value="Genomic_DNA"/>
</dbReference>
<protein>
    <submittedName>
        <fullName evidence="1">Uncharacterized protein</fullName>
    </submittedName>
</protein>
<dbReference type="GeneID" id="79829283"/>
<organism evidence="1 2">
    <name type="scientific">Leptospira meyeri</name>
    <dbReference type="NCBI Taxonomy" id="29508"/>
    <lineage>
        <taxon>Bacteria</taxon>
        <taxon>Pseudomonadati</taxon>
        <taxon>Spirochaetota</taxon>
        <taxon>Spirochaetia</taxon>
        <taxon>Leptospirales</taxon>
        <taxon>Leptospiraceae</taxon>
        <taxon>Leptospira</taxon>
    </lineage>
</organism>
<evidence type="ECO:0000313" key="1">
    <source>
        <dbReference type="EMBL" id="TDY66518.1"/>
    </source>
</evidence>
<reference evidence="1 2" key="1">
    <citation type="submission" date="2019-03" db="EMBL/GenBank/DDBJ databases">
        <title>Genomic Encyclopedia of Archaeal and Bacterial Type Strains, Phase II (KMG-II): from individual species to whole genera.</title>
        <authorList>
            <person name="Goeker M."/>
        </authorList>
    </citation>
    <scope>NUCLEOTIDE SEQUENCE [LARGE SCALE GENOMIC DNA]</scope>
    <source>
        <strain evidence="1 2">DSM 21537</strain>
    </source>
</reference>
<dbReference type="Proteomes" id="UP000294684">
    <property type="component" value="Unassembled WGS sequence"/>
</dbReference>
<dbReference type="STRING" id="1193051.LEP1GSC017_0021"/>
<accession>A0A4R8MPV7</accession>
<gene>
    <name evidence="1" type="ORF">CLV96_3897</name>
</gene>
<dbReference type="RefSeq" id="WP_004787764.1">
    <property type="nucleotide sequence ID" value="NZ_SORO01000006.1"/>
</dbReference>